<proteinExistence type="predicted"/>
<evidence type="ECO:0000256" key="1">
    <source>
        <dbReference type="SAM" id="SignalP"/>
    </source>
</evidence>
<name>A0A1M5L1B3_9BRAD</name>
<organism evidence="2 3">
    <name type="scientific">Bradyrhizobium erythrophlei</name>
    <dbReference type="NCBI Taxonomy" id="1437360"/>
    <lineage>
        <taxon>Bacteria</taxon>
        <taxon>Pseudomonadati</taxon>
        <taxon>Pseudomonadota</taxon>
        <taxon>Alphaproteobacteria</taxon>
        <taxon>Hyphomicrobiales</taxon>
        <taxon>Nitrobacteraceae</taxon>
        <taxon>Bradyrhizobium</taxon>
    </lineage>
</organism>
<keyword evidence="1" id="KW-0732">Signal</keyword>
<evidence type="ECO:0008006" key="4">
    <source>
        <dbReference type="Google" id="ProtNLM"/>
    </source>
</evidence>
<dbReference type="InterPro" id="IPR008930">
    <property type="entry name" value="Terpenoid_cyclase/PrenylTrfase"/>
</dbReference>
<evidence type="ECO:0000313" key="3">
    <source>
        <dbReference type="Proteomes" id="UP000190675"/>
    </source>
</evidence>
<sequence length="410" mass="43975">MKRSLVTLICIATMTNSVAANASPDSQRARYCAPLADAVASQAAGSGAAFVRSYEHGEDESGLPAGLASTAFVYDNALAAIALIACGNVASATTIGNALSLAARNDRTFKDGRIRNAYRPGPVSRGPPALPGWWDDKQKLWAEDAAQDGTSTGNVAWAALALLTLHQATKQASYLVDAERLIDWVIGNVSTGSGFRGGFHGYDPQQVKLTWISTEHNVDVYAAATWLSRLTGERKYADAAFQARQFLERAFAVDHFLLGTKPDGSLADPSMLVLDVQLWPWMAIPDAPAQWRSALNFAATHLAVKDGFDFNGDRDGLWVEGTAQASLAYRIASDPHRSAQLLATLEADRTPSGFLNATRGERVSTGLSINPTPAATEADFFYFRRPHLGATAWATLAATAWNPFTGRKVD</sequence>
<dbReference type="AlphaFoldDB" id="A0A1M5L1B3"/>
<feature type="signal peptide" evidence="1">
    <location>
        <begin position="1"/>
        <end position="22"/>
    </location>
</feature>
<protein>
    <recommendedName>
        <fullName evidence="4">Methylaspartate ammonia-lyase</fullName>
    </recommendedName>
</protein>
<dbReference type="SUPFAM" id="SSF48239">
    <property type="entry name" value="Terpenoid cyclases/Protein prenyltransferases"/>
    <property type="match status" value="1"/>
</dbReference>
<dbReference type="Gene3D" id="1.50.10.20">
    <property type="match status" value="1"/>
</dbReference>
<feature type="chain" id="PRO_5012229051" description="Methylaspartate ammonia-lyase" evidence="1">
    <location>
        <begin position="23"/>
        <end position="410"/>
    </location>
</feature>
<reference evidence="2 3" key="1">
    <citation type="submission" date="2016-11" db="EMBL/GenBank/DDBJ databases">
        <authorList>
            <person name="Jaros S."/>
            <person name="Januszkiewicz K."/>
            <person name="Wedrychowicz H."/>
        </authorList>
    </citation>
    <scope>NUCLEOTIDE SEQUENCE [LARGE SCALE GENOMIC DNA]</scope>
    <source>
        <strain evidence="2 3">GAS242</strain>
    </source>
</reference>
<dbReference type="Proteomes" id="UP000190675">
    <property type="component" value="Chromosome I"/>
</dbReference>
<evidence type="ECO:0000313" key="2">
    <source>
        <dbReference type="EMBL" id="SHG58807.1"/>
    </source>
</evidence>
<accession>A0A1M5L1B3</accession>
<gene>
    <name evidence="2" type="ORF">SAMN05444169_3198</name>
</gene>
<dbReference type="EMBL" id="LT670818">
    <property type="protein sequence ID" value="SHG58807.1"/>
    <property type="molecule type" value="Genomic_DNA"/>
</dbReference>